<dbReference type="Proteomes" id="UP000803844">
    <property type="component" value="Unassembled WGS sequence"/>
</dbReference>
<accession>A0A9P4Y0F4</accession>
<gene>
    <name evidence="1" type="ORF">M406DRAFT_70784</name>
</gene>
<dbReference type="OrthoDB" id="5229512at2759"/>
<evidence type="ECO:0000313" key="2">
    <source>
        <dbReference type="Proteomes" id="UP000803844"/>
    </source>
</evidence>
<comment type="caution">
    <text evidence="1">The sequence shown here is derived from an EMBL/GenBank/DDBJ whole genome shotgun (WGS) entry which is preliminary data.</text>
</comment>
<evidence type="ECO:0000313" key="1">
    <source>
        <dbReference type="EMBL" id="KAF3764692.1"/>
    </source>
</evidence>
<dbReference type="InterPro" id="IPR038883">
    <property type="entry name" value="AN11006-like"/>
</dbReference>
<dbReference type="PANTHER" id="PTHR42085">
    <property type="entry name" value="F-BOX DOMAIN-CONTAINING PROTEIN"/>
    <property type="match status" value="1"/>
</dbReference>
<protein>
    <submittedName>
        <fullName evidence="1">Uncharacterized protein</fullName>
    </submittedName>
</protein>
<reference evidence="1" key="1">
    <citation type="journal article" date="2020" name="Phytopathology">
        <title>Genome sequence of the chestnut blight fungus Cryphonectria parasitica EP155: A fundamental resource for an archetypical invasive plant pathogen.</title>
        <authorList>
            <person name="Crouch J.A."/>
            <person name="Dawe A."/>
            <person name="Aerts A."/>
            <person name="Barry K."/>
            <person name="Churchill A.C.L."/>
            <person name="Grimwood J."/>
            <person name="Hillman B."/>
            <person name="Milgroom M.G."/>
            <person name="Pangilinan J."/>
            <person name="Smith M."/>
            <person name="Salamov A."/>
            <person name="Schmutz J."/>
            <person name="Yadav J."/>
            <person name="Grigoriev I.V."/>
            <person name="Nuss D."/>
        </authorList>
    </citation>
    <scope>NUCLEOTIDE SEQUENCE</scope>
    <source>
        <strain evidence="1">EP155</strain>
    </source>
</reference>
<dbReference type="GeneID" id="63842500"/>
<name>A0A9P4Y0F4_CRYP1</name>
<keyword evidence="2" id="KW-1185">Reference proteome</keyword>
<organism evidence="1 2">
    <name type="scientific">Cryphonectria parasitica (strain ATCC 38755 / EP155)</name>
    <dbReference type="NCBI Taxonomy" id="660469"/>
    <lineage>
        <taxon>Eukaryota</taxon>
        <taxon>Fungi</taxon>
        <taxon>Dikarya</taxon>
        <taxon>Ascomycota</taxon>
        <taxon>Pezizomycotina</taxon>
        <taxon>Sordariomycetes</taxon>
        <taxon>Sordariomycetidae</taxon>
        <taxon>Diaporthales</taxon>
        <taxon>Cryphonectriaceae</taxon>
        <taxon>Cryphonectria-Endothia species complex</taxon>
        <taxon>Cryphonectria</taxon>
    </lineage>
</organism>
<dbReference type="PANTHER" id="PTHR42085:SF2">
    <property type="entry name" value="F-BOX DOMAIN-CONTAINING PROTEIN"/>
    <property type="match status" value="1"/>
</dbReference>
<dbReference type="EMBL" id="MU032348">
    <property type="protein sequence ID" value="KAF3764692.1"/>
    <property type="molecule type" value="Genomic_DNA"/>
</dbReference>
<dbReference type="RefSeq" id="XP_040775653.1">
    <property type="nucleotide sequence ID" value="XM_040925371.1"/>
</dbReference>
<dbReference type="AlphaFoldDB" id="A0A9P4Y0F4"/>
<sequence>MTALQTFDYFFDLPGELREQILSYLLVRSHGVGLGSMPGIVPSKADDIETGDFYDCPKQNGAPAYPLNYFLVSQTFHDEATSVYFRENSFHIVATGRKYLPTQSGLVRVPDQVLEERTRRAFLPSPGEALLNRPDWAHVRQRIRKVVLYLQRPRGFLEKEIFEPLLDMILAGGLKSLDVRICWFGSRGQKLLSCPPLKSLYRVLGDPDLDDVRLRVAARAHEQVWCPFHDGGGDGYKRCRAEKVEKHGKIGGLTF</sequence>
<proteinExistence type="predicted"/>